<accession>A0ABX8M8X6</accession>
<name>A0ABX8M8X6_9PSED</name>
<evidence type="ECO:0000256" key="1">
    <source>
        <dbReference type="ARBA" id="ARBA00023157"/>
    </source>
</evidence>
<dbReference type="RefSeq" id="WP_217850788.1">
    <property type="nucleotide sequence ID" value="NZ_CP077073.1"/>
</dbReference>
<sequence length="115" mass="12649">MPIRDVSEAEFNRAMHLLGMPALLYVWAPWCAPCRLFSPIYQQTVTPFPGVAAFRINAASAPQIQTALNLATVPAVLAFNRDGKETGRFIGLKNGQQLHEWVLAHLTTPAPPSPR</sequence>
<evidence type="ECO:0000313" key="3">
    <source>
        <dbReference type="EMBL" id="QXH35433.1"/>
    </source>
</evidence>
<proteinExistence type="predicted"/>
<dbReference type="InterPro" id="IPR017937">
    <property type="entry name" value="Thioredoxin_CS"/>
</dbReference>
<evidence type="ECO:0000313" key="4">
    <source>
        <dbReference type="Proteomes" id="UP001047646"/>
    </source>
</evidence>
<organism evidence="3 4">
    <name type="scientific">Pseudomonas muyukensis</name>
    <dbReference type="NCBI Taxonomy" id="2842357"/>
    <lineage>
        <taxon>Bacteria</taxon>
        <taxon>Pseudomonadati</taxon>
        <taxon>Pseudomonadota</taxon>
        <taxon>Gammaproteobacteria</taxon>
        <taxon>Pseudomonadales</taxon>
        <taxon>Pseudomonadaceae</taxon>
        <taxon>Pseudomonas</taxon>
    </lineage>
</organism>
<dbReference type="InterPro" id="IPR013766">
    <property type="entry name" value="Thioredoxin_domain"/>
</dbReference>
<reference evidence="3" key="1">
    <citation type="journal article" date="2021" name="Microorganisms">
        <title>The Ever-Expanding Pseudomonas Genus: Description of 43 New Species and Partition of the Pseudomonas putida Group.</title>
        <authorList>
            <person name="Girard L."/>
            <person name="Lood C."/>
            <person name="Hofte M."/>
            <person name="Vandamme P."/>
            <person name="Rokni-Zadeh H."/>
            <person name="van Noort V."/>
            <person name="Lavigne R."/>
            <person name="De Mot R."/>
        </authorList>
    </citation>
    <scope>NUCLEOTIDE SEQUENCE</scope>
    <source>
        <strain evidence="3">COW39</strain>
    </source>
</reference>
<dbReference type="PANTHER" id="PTHR45663">
    <property type="entry name" value="GEO12009P1"/>
    <property type="match status" value="1"/>
</dbReference>
<protein>
    <submittedName>
        <fullName evidence="3">Thioredoxin family protein</fullName>
    </submittedName>
</protein>
<dbReference type="PROSITE" id="PS00194">
    <property type="entry name" value="THIOREDOXIN_1"/>
    <property type="match status" value="1"/>
</dbReference>
<evidence type="ECO:0000259" key="2">
    <source>
        <dbReference type="PROSITE" id="PS51352"/>
    </source>
</evidence>
<dbReference type="PROSITE" id="PS51352">
    <property type="entry name" value="THIOREDOXIN_2"/>
    <property type="match status" value="1"/>
</dbReference>
<dbReference type="PANTHER" id="PTHR45663:SF11">
    <property type="entry name" value="GEO12009P1"/>
    <property type="match status" value="1"/>
</dbReference>
<keyword evidence="4" id="KW-1185">Reference proteome</keyword>
<dbReference type="Pfam" id="PF00085">
    <property type="entry name" value="Thioredoxin"/>
    <property type="match status" value="1"/>
</dbReference>
<gene>
    <name evidence="3" type="ORF">KSS95_00985</name>
</gene>
<feature type="domain" description="Thioredoxin" evidence="2">
    <location>
        <begin position="1"/>
        <end position="107"/>
    </location>
</feature>
<dbReference type="EMBL" id="CP077073">
    <property type="protein sequence ID" value="QXH35433.1"/>
    <property type="molecule type" value="Genomic_DNA"/>
</dbReference>
<dbReference type="CDD" id="cd02947">
    <property type="entry name" value="TRX_family"/>
    <property type="match status" value="1"/>
</dbReference>
<keyword evidence="1" id="KW-1015">Disulfide bond</keyword>
<dbReference type="Proteomes" id="UP001047646">
    <property type="component" value="Chromosome"/>
</dbReference>